<dbReference type="Proteomes" id="UP001236014">
    <property type="component" value="Chromosome"/>
</dbReference>
<proteinExistence type="predicted"/>
<accession>A0A9Y2MRV9</accession>
<dbReference type="Pfam" id="PF05336">
    <property type="entry name" value="rhaM"/>
    <property type="match status" value="1"/>
</dbReference>
<dbReference type="Gene3D" id="3.30.70.100">
    <property type="match status" value="1"/>
</dbReference>
<dbReference type="InterPro" id="IPR011008">
    <property type="entry name" value="Dimeric_a/b-barrel"/>
</dbReference>
<evidence type="ECO:0000313" key="2">
    <source>
        <dbReference type="Proteomes" id="UP001236014"/>
    </source>
</evidence>
<gene>
    <name evidence="1" type="ORF">QRX50_47485</name>
</gene>
<sequence>MTHGQAPQSVALRTRLKPGQEATYESVHAVIPPELDTALRRAGVRTWRIWRSGLDLFHFVEVDDFDAMKAALADDPADIEWQLRINRLLDTDDSRSDTSTALGLVWELPVKE</sequence>
<dbReference type="InterPro" id="IPR008000">
    <property type="entry name" value="Rham/fucose_mutarotase"/>
</dbReference>
<dbReference type="RefSeq" id="WP_285969596.1">
    <property type="nucleotide sequence ID" value="NZ_CP127294.1"/>
</dbReference>
<name>A0A9Y2MRV9_9PSEU</name>
<keyword evidence="2" id="KW-1185">Reference proteome</keyword>
<dbReference type="GO" id="GO:0016857">
    <property type="term" value="F:racemase and epimerase activity, acting on carbohydrates and derivatives"/>
    <property type="evidence" value="ECO:0007669"/>
    <property type="project" value="InterPro"/>
</dbReference>
<organism evidence="1 2">
    <name type="scientific">Amycolatopsis carbonis</name>
    <dbReference type="NCBI Taxonomy" id="715471"/>
    <lineage>
        <taxon>Bacteria</taxon>
        <taxon>Bacillati</taxon>
        <taxon>Actinomycetota</taxon>
        <taxon>Actinomycetes</taxon>
        <taxon>Pseudonocardiales</taxon>
        <taxon>Pseudonocardiaceae</taxon>
        <taxon>Amycolatopsis</taxon>
    </lineage>
</organism>
<protein>
    <submittedName>
        <fullName evidence="1">L-rhamnose mutarotase</fullName>
    </submittedName>
</protein>
<dbReference type="KEGG" id="acab:QRX50_47485"/>
<dbReference type="SUPFAM" id="SSF54909">
    <property type="entry name" value="Dimeric alpha+beta barrel"/>
    <property type="match status" value="1"/>
</dbReference>
<evidence type="ECO:0000313" key="1">
    <source>
        <dbReference type="EMBL" id="WIX78895.1"/>
    </source>
</evidence>
<dbReference type="EMBL" id="CP127294">
    <property type="protein sequence ID" value="WIX78895.1"/>
    <property type="molecule type" value="Genomic_DNA"/>
</dbReference>
<dbReference type="AlphaFoldDB" id="A0A9Y2MRV9"/>
<reference evidence="1 2" key="1">
    <citation type="submission" date="2023-06" db="EMBL/GenBank/DDBJ databases">
        <authorList>
            <person name="Oyuntsetseg B."/>
            <person name="Kim S.B."/>
        </authorList>
    </citation>
    <scope>NUCLEOTIDE SEQUENCE [LARGE SCALE GENOMIC DNA]</scope>
    <source>
        <strain evidence="1 2">2-15</strain>
    </source>
</reference>